<comment type="caution">
    <text evidence="2">The sequence shown here is derived from an EMBL/GenBank/DDBJ whole genome shotgun (WGS) entry which is preliminary data.</text>
</comment>
<accession>A0A9P6B4W0</accession>
<name>A0A9P6B4W0_9AGAM</name>
<evidence type="ECO:0000256" key="1">
    <source>
        <dbReference type="SAM" id="SignalP"/>
    </source>
</evidence>
<feature type="chain" id="PRO_5040472023" description="Secreted protein" evidence="1">
    <location>
        <begin position="17"/>
        <end position="88"/>
    </location>
</feature>
<feature type="signal peptide" evidence="1">
    <location>
        <begin position="1"/>
        <end position="16"/>
    </location>
</feature>
<protein>
    <recommendedName>
        <fullName evidence="4">Secreted protein</fullName>
    </recommendedName>
</protein>
<keyword evidence="1" id="KW-0732">Signal</keyword>
<gene>
    <name evidence="2" type="ORF">BS47DRAFT_440296</name>
</gene>
<evidence type="ECO:0008006" key="4">
    <source>
        <dbReference type="Google" id="ProtNLM"/>
    </source>
</evidence>
<evidence type="ECO:0000313" key="2">
    <source>
        <dbReference type="EMBL" id="KAF9517768.1"/>
    </source>
</evidence>
<keyword evidence="3" id="KW-1185">Reference proteome</keyword>
<dbReference type="AlphaFoldDB" id="A0A9P6B4W0"/>
<proteinExistence type="predicted"/>
<reference evidence="2" key="1">
    <citation type="journal article" date="2020" name="Nat. Commun.">
        <title>Large-scale genome sequencing of mycorrhizal fungi provides insights into the early evolution of symbiotic traits.</title>
        <authorList>
            <person name="Miyauchi S."/>
            <person name="Kiss E."/>
            <person name="Kuo A."/>
            <person name="Drula E."/>
            <person name="Kohler A."/>
            <person name="Sanchez-Garcia M."/>
            <person name="Morin E."/>
            <person name="Andreopoulos B."/>
            <person name="Barry K.W."/>
            <person name="Bonito G."/>
            <person name="Buee M."/>
            <person name="Carver A."/>
            <person name="Chen C."/>
            <person name="Cichocki N."/>
            <person name="Clum A."/>
            <person name="Culley D."/>
            <person name="Crous P.W."/>
            <person name="Fauchery L."/>
            <person name="Girlanda M."/>
            <person name="Hayes R.D."/>
            <person name="Keri Z."/>
            <person name="LaButti K."/>
            <person name="Lipzen A."/>
            <person name="Lombard V."/>
            <person name="Magnuson J."/>
            <person name="Maillard F."/>
            <person name="Murat C."/>
            <person name="Nolan M."/>
            <person name="Ohm R.A."/>
            <person name="Pangilinan J."/>
            <person name="Pereira M.F."/>
            <person name="Perotto S."/>
            <person name="Peter M."/>
            <person name="Pfister S."/>
            <person name="Riley R."/>
            <person name="Sitrit Y."/>
            <person name="Stielow J.B."/>
            <person name="Szollosi G."/>
            <person name="Zifcakova L."/>
            <person name="Stursova M."/>
            <person name="Spatafora J.W."/>
            <person name="Tedersoo L."/>
            <person name="Vaario L.M."/>
            <person name="Yamada A."/>
            <person name="Yan M."/>
            <person name="Wang P."/>
            <person name="Xu J."/>
            <person name="Bruns T."/>
            <person name="Baldrian P."/>
            <person name="Vilgalys R."/>
            <person name="Dunand C."/>
            <person name="Henrissat B."/>
            <person name="Grigoriev I.V."/>
            <person name="Hibbett D."/>
            <person name="Nagy L.G."/>
            <person name="Martin F.M."/>
        </authorList>
    </citation>
    <scope>NUCLEOTIDE SEQUENCE</scope>
    <source>
        <strain evidence="2">UP504</strain>
    </source>
</reference>
<organism evidence="2 3">
    <name type="scientific">Hydnum rufescens UP504</name>
    <dbReference type="NCBI Taxonomy" id="1448309"/>
    <lineage>
        <taxon>Eukaryota</taxon>
        <taxon>Fungi</taxon>
        <taxon>Dikarya</taxon>
        <taxon>Basidiomycota</taxon>
        <taxon>Agaricomycotina</taxon>
        <taxon>Agaricomycetes</taxon>
        <taxon>Cantharellales</taxon>
        <taxon>Hydnaceae</taxon>
        <taxon>Hydnum</taxon>
    </lineage>
</organism>
<dbReference type="Proteomes" id="UP000886523">
    <property type="component" value="Unassembled WGS sequence"/>
</dbReference>
<sequence length="88" mass="10014">MLFVCLSFVCFVNVQCQDPDVIVALSQRRKEGRHNPLPLTRTCACARGVRKVTRRPHDLRSGNKTHQKRTREGGTHYPYVVVISPITP</sequence>
<dbReference type="EMBL" id="MU128929">
    <property type="protein sequence ID" value="KAF9517768.1"/>
    <property type="molecule type" value="Genomic_DNA"/>
</dbReference>
<evidence type="ECO:0000313" key="3">
    <source>
        <dbReference type="Proteomes" id="UP000886523"/>
    </source>
</evidence>